<reference evidence="6 7" key="1">
    <citation type="submission" date="2023-02" db="EMBL/GenBank/DDBJ databases">
        <title>Genome sequence of Novosphingobium humi KACC 19094.</title>
        <authorList>
            <person name="Kim S."/>
            <person name="Heo J."/>
            <person name="Kwon S.-W."/>
        </authorList>
    </citation>
    <scope>NUCLEOTIDE SEQUENCE [LARGE SCALE GENOMIC DNA]</scope>
    <source>
        <strain evidence="6 7">KACC 19094</strain>
    </source>
</reference>
<dbReference type="InterPro" id="IPR001647">
    <property type="entry name" value="HTH_TetR"/>
</dbReference>
<dbReference type="PRINTS" id="PR00455">
    <property type="entry name" value="HTHTETR"/>
</dbReference>
<evidence type="ECO:0000313" key="6">
    <source>
        <dbReference type="EMBL" id="WCT76152.1"/>
    </source>
</evidence>
<dbReference type="InterPro" id="IPR050109">
    <property type="entry name" value="HTH-type_TetR-like_transc_reg"/>
</dbReference>
<keyword evidence="3" id="KW-0804">Transcription</keyword>
<feature type="DNA-binding region" description="H-T-H motif" evidence="4">
    <location>
        <begin position="27"/>
        <end position="46"/>
    </location>
</feature>
<dbReference type="InterPro" id="IPR009057">
    <property type="entry name" value="Homeodomain-like_sf"/>
</dbReference>
<dbReference type="RefSeq" id="WP_273616603.1">
    <property type="nucleotide sequence ID" value="NZ_CP117417.1"/>
</dbReference>
<dbReference type="PROSITE" id="PS50977">
    <property type="entry name" value="HTH_TETR_2"/>
    <property type="match status" value="1"/>
</dbReference>
<dbReference type="PROSITE" id="PS01081">
    <property type="entry name" value="HTH_TETR_1"/>
    <property type="match status" value="1"/>
</dbReference>
<evidence type="ECO:0000313" key="7">
    <source>
        <dbReference type="Proteomes" id="UP001218231"/>
    </source>
</evidence>
<dbReference type="SUPFAM" id="SSF46689">
    <property type="entry name" value="Homeodomain-like"/>
    <property type="match status" value="1"/>
</dbReference>
<evidence type="ECO:0000256" key="2">
    <source>
        <dbReference type="ARBA" id="ARBA00023125"/>
    </source>
</evidence>
<dbReference type="InterPro" id="IPR023772">
    <property type="entry name" value="DNA-bd_HTH_TetR-type_CS"/>
</dbReference>
<sequence>MRATKTVEAIVEGAARILETVGLEGYTTNAVAARAGVSIGSLYQYFPNKDAITLALIERESALLLKEVEAATAEPDWKAALRLMVAAAVRHQLNRPALARLLDLEEARLPVRDATGSGSGAIFTAVGAVIARGMPAPALPGISSGVEQLTSDVIGITRGMTDMAGHRHEVDRLDLTLRVEHAVFGYLSRAVK</sequence>
<feature type="domain" description="HTH tetR-type" evidence="5">
    <location>
        <begin position="4"/>
        <end position="64"/>
    </location>
</feature>
<evidence type="ECO:0000256" key="4">
    <source>
        <dbReference type="PROSITE-ProRule" id="PRU00335"/>
    </source>
</evidence>
<accession>A0ABY7TU48</accession>
<dbReference type="PANTHER" id="PTHR30055">
    <property type="entry name" value="HTH-TYPE TRANSCRIPTIONAL REGULATOR RUTR"/>
    <property type="match status" value="1"/>
</dbReference>
<dbReference type="PANTHER" id="PTHR30055:SF234">
    <property type="entry name" value="HTH-TYPE TRANSCRIPTIONAL REGULATOR BETI"/>
    <property type="match status" value="1"/>
</dbReference>
<keyword evidence="7" id="KW-1185">Reference proteome</keyword>
<evidence type="ECO:0000256" key="1">
    <source>
        <dbReference type="ARBA" id="ARBA00023015"/>
    </source>
</evidence>
<evidence type="ECO:0000259" key="5">
    <source>
        <dbReference type="PROSITE" id="PS50977"/>
    </source>
</evidence>
<name>A0ABY7TU48_9SPHN</name>
<protein>
    <submittedName>
        <fullName evidence="6">TetR/AcrR family transcriptional regulator</fullName>
    </submittedName>
</protein>
<dbReference type="Gene3D" id="1.10.357.10">
    <property type="entry name" value="Tetracycline Repressor, domain 2"/>
    <property type="match status" value="1"/>
</dbReference>
<keyword evidence="2 4" id="KW-0238">DNA-binding</keyword>
<keyword evidence="1" id="KW-0805">Transcription regulation</keyword>
<dbReference type="EMBL" id="CP117417">
    <property type="protein sequence ID" value="WCT76152.1"/>
    <property type="molecule type" value="Genomic_DNA"/>
</dbReference>
<organism evidence="6 7">
    <name type="scientific">Novosphingobium humi</name>
    <dbReference type="NCBI Taxonomy" id="2282397"/>
    <lineage>
        <taxon>Bacteria</taxon>
        <taxon>Pseudomonadati</taxon>
        <taxon>Pseudomonadota</taxon>
        <taxon>Alphaproteobacteria</taxon>
        <taxon>Sphingomonadales</taxon>
        <taxon>Sphingomonadaceae</taxon>
        <taxon>Novosphingobium</taxon>
    </lineage>
</organism>
<gene>
    <name evidence="6" type="ORF">PQ457_09330</name>
</gene>
<proteinExistence type="predicted"/>
<evidence type="ECO:0000256" key="3">
    <source>
        <dbReference type="ARBA" id="ARBA00023163"/>
    </source>
</evidence>
<dbReference type="Pfam" id="PF00440">
    <property type="entry name" value="TetR_N"/>
    <property type="match status" value="1"/>
</dbReference>
<dbReference type="Proteomes" id="UP001218231">
    <property type="component" value="Chromosome"/>
</dbReference>